<comment type="caution">
    <text evidence="8">The sequence shown here is derived from an EMBL/GenBank/DDBJ whole genome shotgun (WGS) entry which is preliminary data.</text>
</comment>
<name>A0A4Y4C2H1_9CORY</name>
<evidence type="ECO:0000256" key="1">
    <source>
        <dbReference type="ARBA" id="ARBA00004141"/>
    </source>
</evidence>
<gene>
    <name evidence="8" type="ORF">CVA01_16300</name>
</gene>
<evidence type="ECO:0000256" key="3">
    <source>
        <dbReference type="ARBA" id="ARBA00022448"/>
    </source>
</evidence>
<evidence type="ECO:0000256" key="4">
    <source>
        <dbReference type="ARBA" id="ARBA00022692"/>
    </source>
</evidence>
<dbReference type="EMBL" id="BJNT01000012">
    <property type="protein sequence ID" value="GEC86316.1"/>
    <property type="molecule type" value="Genomic_DNA"/>
</dbReference>
<keyword evidence="4 7" id="KW-0812">Transmembrane</keyword>
<dbReference type="GO" id="GO:0005886">
    <property type="term" value="C:plasma membrane"/>
    <property type="evidence" value="ECO:0007669"/>
    <property type="project" value="TreeGrafter"/>
</dbReference>
<feature type="transmembrane region" description="Helical" evidence="7">
    <location>
        <begin position="17"/>
        <end position="40"/>
    </location>
</feature>
<sequence>MILAPFFSRLLRFFPRVVIGCLITIVGISLMPTAAGWFGGGENADDFGATKYLILVTVTVLVTVIGYVMFTGLLASLSVLIGMVVGTVVALCMGLTDFSGVADADWIGISAPLHFGSSQFSLSPVLVMTLALIVIMAETTGNSLAIGRMIKAPITQRRLSDTFRGEGFAAVVSGFFNGFPLNAFSQNTGLIAMTKVRSRFVVTVAGVIMVLMGLVPKLGAVIAAIPPSVLGGSAIIMFGVTSAAGIQELARVKFEGTNNALIVAVSLSVGVLPMASPELFGHFSGTARLVLDSGIFLCAICAVVLNLILNRKNTDND</sequence>
<feature type="transmembrane region" description="Helical" evidence="7">
    <location>
        <begin position="200"/>
        <end position="223"/>
    </location>
</feature>
<evidence type="ECO:0000256" key="2">
    <source>
        <dbReference type="ARBA" id="ARBA00008821"/>
    </source>
</evidence>
<feature type="transmembrane region" description="Helical" evidence="7">
    <location>
        <begin position="258"/>
        <end position="275"/>
    </location>
</feature>
<dbReference type="GO" id="GO:0042907">
    <property type="term" value="F:xanthine transmembrane transporter activity"/>
    <property type="evidence" value="ECO:0007669"/>
    <property type="project" value="TreeGrafter"/>
</dbReference>
<dbReference type="Proteomes" id="UP000319986">
    <property type="component" value="Unassembled WGS sequence"/>
</dbReference>
<dbReference type="Pfam" id="PF00860">
    <property type="entry name" value="Xan_ur_permease"/>
    <property type="match status" value="1"/>
</dbReference>
<keyword evidence="6 7" id="KW-0472">Membrane</keyword>
<dbReference type="RefSeq" id="WP_218024563.1">
    <property type="nucleotide sequence ID" value="NZ_BJNT01000012.1"/>
</dbReference>
<comment type="similarity">
    <text evidence="2">Belongs to the nucleobase:cation symporter-2 (NCS2) (TC 2.A.40) family.</text>
</comment>
<proteinExistence type="inferred from homology"/>
<feature type="transmembrane region" description="Helical" evidence="7">
    <location>
        <begin position="52"/>
        <end position="70"/>
    </location>
</feature>
<dbReference type="PANTHER" id="PTHR42810">
    <property type="entry name" value="PURINE PERMEASE C1399.01C-RELATED"/>
    <property type="match status" value="1"/>
</dbReference>
<dbReference type="PANTHER" id="PTHR42810:SF4">
    <property type="entry name" value="URIC ACID TRANSPORTER UACT"/>
    <property type="match status" value="1"/>
</dbReference>
<accession>A0A4Y4C2H1</accession>
<feature type="transmembrane region" description="Helical" evidence="7">
    <location>
        <begin position="125"/>
        <end position="147"/>
    </location>
</feature>
<protein>
    <recommendedName>
        <fullName evidence="10">Purine permease</fullName>
    </recommendedName>
</protein>
<evidence type="ECO:0000256" key="5">
    <source>
        <dbReference type="ARBA" id="ARBA00022989"/>
    </source>
</evidence>
<feature type="transmembrane region" description="Helical" evidence="7">
    <location>
        <begin position="229"/>
        <end position="246"/>
    </location>
</feature>
<dbReference type="AlphaFoldDB" id="A0A4Y4C2H1"/>
<feature type="transmembrane region" description="Helical" evidence="7">
    <location>
        <begin position="77"/>
        <end position="96"/>
    </location>
</feature>
<dbReference type="InterPro" id="IPR006043">
    <property type="entry name" value="NCS2"/>
</dbReference>
<evidence type="ECO:0000256" key="6">
    <source>
        <dbReference type="ARBA" id="ARBA00023136"/>
    </source>
</evidence>
<evidence type="ECO:0008006" key="10">
    <source>
        <dbReference type="Google" id="ProtNLM"/>
    </source>
</evidence>
<keyword evidence="5 7" id="KW-1133">Transmembrane helix</keyword>
<evidence type="ECO:0000313" key="9">
    <source>
        <dbReference type="Proteomes" id="UP000319986"/>
    </source>
</evidence>
<organism evidence="8 9">
    <name type="scientific">Corynebacterium variabile</name>
    <dbReference type="NCBI Taxonomy" id="1727"/>
    <lineage>
        <taxon>Bacteria</taxon>
        <taxon>Bacillati</taxon>
        <taxon>Actinomycetota</taxon>
        <taxon>Actinomycetes</taxon>
        <taxon>Mycobacteriales</taxon>
        <taxon>Corynebacteriaceae</taxon>
        <taxon>Corynebacterium</taxon>
    </lineage>
</organism>
<evidence type="ECO:0000313" key="8">
    <source>
        <dbReference type="EMBL" id="GEC86316.1"/>
    </source>
</evidence>
<evidence type="ECO:0000256" key="7">
    <source>
        <dbReference type="SAM" id="Phobius"/>
    </source>
</evidence>
<comment type="subcellular location">
    <subcellularLocation>
        <location evidence="1">Membrane</location>
        <topology evidence="1">Multi-pass membrane protein</topology>
    </subcellularLocation>
</comment>
<reference evidence="8 9" key="1">
    <citation type="submission" date="2019-06" db="EMBL/GenBank/DDBJ databases">
        <title>Whole genome shotgun sequence of Corynebacterium variabile NBRC 15286.</title>
        <authorList>
            <person name="Hosoyama A."/>
            <person name="Uohara A."/>
            <person name="Ohji S."/>
            <person name="Ichikawa N."/>
        </authorList>
    </citation>
    <scope>NUCLEOTIDE SEQUENCE [LARGE SCALE GENOMIC DNA]</scope>
    <source>
        <strain evidence="8 9">NBRC 15286</strain>
    </source>
</reference>
<keyword evidence="3" id="KW-0813">Transport</keyword>
<feature type="transmembrane region" description="Helical" evidence="7">
    <location>
        <begin position="287"/>
        <end position="309"/>
    </location>
</feature>
<dbReference type="GeneID" id="82887764"/>